<name>A0AAU9JXX3_9CILI</name>
<dbReference type="Proteomes" id="UP001162131">
    <property type="component" value="Unassembled WGS sequence"/>
</dbReference>
<evidence type="ECO:0000256" key="1">
    <source>
        <dbReference type="SAM" id="MobiDB-lite"/>
    </source>
</evidence>
<evidence type="ECO:0000313" key="2">
    <source>
        <dbReference type="EMBL" id="CAG9328269.1"/>
    </source>
</evidence>
<sequence length="233" mass="27006">MINARSISSQRAILRNSKSKILSSVPSAIISKPEEKDHQFNHTSRLSKDSPDFKEIRRSKSIYVSPPRSHISRDLSSQKLHKRNSQSNEHCHLYETSASLFSNLENSASNTLRLSPLKRNRHNSNSAEKLASLDSIVDKCENVRRSMSKSNLSNAMENAISWKVLRESLDTKKERPYVKSYQKSSEDEMIKEALELQKKFEIDFIRKKRKIWKNSKPALAFKLEKSLNKYRIK</sequence>
<dbReference type="AlphaFoldDB" id="A0AAU9JXX3"/>
<proteinExistence type="predicted"/>
<keyword evidence="3" id="KW-1185">Reference proteome</keyword>
<feature type="region of interest" description="Disordered" evidence="1">
    <location>
        <begin position="33"/>
        <end position="52"/>
    </location>
</feature>
<accession>A0AAU9JXX3</accession>
<protein>
    <submittedName>
        <fullName evidence="2">Uncharacterized protein</fullName>
    </submittedName>
</protein>
<organism evidence="2 3">
    <name type="scientific">Blepharisma stoltei</name>
    <dbReference type="NCBI Taxonomy" id="1481888"/>
    <lineage>
        <taxon>Eukaryota</taxon>
        <taxon>Sar</taxon>
        <taxon>Alveolata</taxon>
        <taxon>Ciliophora</taxon>
        <taxon>Postciliodesmatophora</taxon>
        <taxon>Heterotrichea</taxon>
        <taxon>Heterotrichida</taxon>
        <taxon>Blepharismidae</taxon>
        <taxon>Blepharisma</taxon>
    </lineage>
</organism>
<reference evidence="2" key="1">
    <citation type="submission" date="2021-09" db="EMBL/GenBank/DDBJ databases">
        <authorList>
            <consortium name="AG Swart"/>
            <person name="Singh M."/>
            <person name="Singh A."/>
            <person name="Seah K."/>
            <person name="Emmerich C."/>
        </authorList>
    </citation>
    <scope>NUCLEOTIDE SEQUENCE</scope>
    <source>
        <strain evidence="2">ATCC30299</strain>
    </source>
</reference>
<dbReference type="EMBL" id="CAJZBQ010000045">
    <property type="protein sequence ID" value="CAG9328269.1"/>
    <property type="molecule type" value="Genomic_DNA"/>
</dbReference>
<evidence type="ECO:0000313" key="3">
    <source>
        <dbReference type="Proteomes" id="UP001162131"/>
    </source>
</evidence>
<comment type="caution">
    <text evidence="2">The sequence shown here is derived from an EMBL/GenBank/DDBJ whole genome shotgun (WGS) entry which is preliminary data.</text>
</comment>
<feature type="region of interest" description="Disordered" evidence="1">
    <location>
        <begin position="58"/>
        <end position="88"/>
    </location>
</feature>
<gene>
    <name evidence="2" type="ORF">BSTOLATCC_MIC45724</name>
</gene>